<accession>A0A1N6XIL4</accession>
<evidence type="ECO:0000313" key="2">
    <source>
        <dbReference type="EMBL" id="SIR02164.1"/>
    </source>
</evidence>
<feature type="compositionally biased region" description="Low complexity" evidence="1">
    <location>
        <begin position="131"/>
        <end position="141"/>
    </location>
</feature>
<sequence>MSQQPHDLQQERELLEHFRQHSRGEPSAAVDALILDAARQAVSLPAPRPNHVQRLHAWLFGAGSRTRWSVAVAGLAVVGIGLNLALYTREQLPPVYDAPAPVSAPALQEMAPVMEARKQSVEPEYNKAEQAPRSSAGSGASFAVSPAANAVPRPIAPPTPQAAPPLEALADSATPVEADVARDQDQPTAMLKQKAQAAARSSEAPEKPLAEASPDVLREALSEDQLAESLGHSAVAEAPPLELRLRTLLQLRREGKQAEADRLLAALKQEFPQRDLESELTRLQRAAEKPASSR</sequence>
<feature type="compositionally biased region" description="Basic and acidic residues" evidence="1">
    <location>
        <begin position="117"/>
        <end position="127"/>
    </location>
</feature>
<dbReference type="EMBL" id="FTMP01000013">
    <property type="protein sequence ID" value="SIR02164.1"/>
    <property type="molecule type" value="Genomic_DNA"/>
</dbReference>
<dbReference type="Proteomes" id="UP000185841">
    <property type="component" value="Unassembled WGS sequence"/>
</dbReference>
<feature type="region of interest" description="Disordered" evidence="1">
    <location>
        <begin position="117"/>
        <end position="141"/>
    </location>
</feature>
<evidence type="ECO:0000256" key="1">
    <source>
        <dbReference type="SAM" id="MobiDB-lite"/>
    </source>
</evidence>
<feature type="region of interest" description="Disordered" evidence="1">
    <location>
        <begin position="173"/>
        <end position="213"/>
    </location>
</feature>
<proteinExistence type="predicted"/>
<name>A0A1N6XIL4_AQUAC</name>
<evidence type="ECO:0000313" key="3">
    <source>
        <dbReference type="Proteomes" id="UP000185841"/>
    </source>
</evidence>
<gene>
    <name evidence="2" type="ORF">SAMN05878282_1135</name>
</gene>
<organism evidence="2 3">
    <name type="scientific">Aquipseudomonas alcaligenes</name>
    <name type="common">Pseudomonas alcaligenes</name>
    <dbReference type="NCBI Taxonomy" id="43263"/>
    <lineage>
        <taxon>Bacteria</taxon>
        <taxon>Pseudomonadati</taxon>
        <taxon>Pseudomonadota</taxon>
        <taxon>Gammaproteobacteria</taxon>
        <taxon>Pseudomonadales</taxon>
        <taxon>Pseudomonadaceae</taxon>
        <taxon>Aquipseudomonas</taxon>
    </lineage>
</organism>
<dbReference type="AlphaFoldDB" id="A0A1N6XIL4"/>
<dbReference type="RefSeq" id="WP_076429445.1">
    <property type="nucleotide sequence ID" value="NZ_FTMP01000013.1"/>
</dbReference>
<protein>
    <submittedName>
        <fullName evidence="2">Uncharacterized protein</fullName>
    </submittedName>
</protein>
<reference evidence="2 3" key="1">
    <citation type="submission" date="2017-01" db="EMBL/GenBank/DDBJ databases">
        <authorList>
            <person name="Mah S.A."/>
            <person name="Swanson W.J."/>
            <person name="Moy G.W."/>
            <person name="Vacquier V.D."/>
        </authorList>
    </citation>
    <scope>NUCLEOTIDE SEQUENCE [LARGE SCALE GENOMIC DNA]</scope>
    <source>
        <strain evidence="2 3">RU36E</strain>
    </source>
</reference>